<dbReference type="AlphaFoldDB" id="A0A370FSR1"/>
<evidence type="ECO:0000256" key="6">
    <source>
        <dbReference type="SAM" id="Phobius"/>
    </source>
</evidence>
<keyword evidence="5 6" id="KW-0472">Membrane</keyword>
<organism evidence="7 8">
    <name type="scientific">Pseudacidovorax intermedius</name>
    <dbReference type="NCBI Taxonomy" id="433924"/>
    <lineage>
        <taxon>Bacteria</taxon>
        <taxon>Pseudomonadati</taxon>
        <taxon>Pseudomonadota</taxon>
        <taxon>Betaproteobacteria</taxon>
        <taxon>Burkholderiales</taxon>
        <taxon>Comamonadaceae</taxon>
        <taxon>Pseudacidovorax</taxon>
    </lineage>
</organism>
<evidence type="ECO:0000256" key="1">
    <source>
        <dbReference type="ARBA" id="ARBA00004651"/>
    </source>
</evidence>
<sequence>MTTKAPIRTVDTELAEADEDSFTPLTAEEAQRLRERHPELSPWWVVGAQIASGLIVAAVAWGWTQRPVAAVSAFYGAMAVAVPAALFARAMGRMRGGVSQSAAMLGFMVWELIKIALTVALLAAAPWLVEGIHWLALLAGAVVALKMYWLALVMRPRKSNRI</sequence>
<keyword evidence="3 6" id="KW-0812">Transmembrane</keyword>
<feature type="transmembrane region" description="Helical" evidence="6">
    <location>
        <begin position="102"/>
        <end position="125"/>
    </location>
</feature>
<evidence type="ECO:0000313" key="7">
    <source>
        <dbReference type="EMBL" id="RDI29399.1"/>
    </source>
</evidence>
<dbReference type="STRING" id="433924.NS331_02700"/>
<evidence type="ECO:0000256" key="4">
    <source>
        <dbReference type="ARBA" id="ARBA00022989"/>
    </source>
</evidence>
<gene>
    <name evidence="7" type="ORF">DFR41_1011155</name>
</gene>
<name>A0A370FSR1_9BURK</name>
<evidence type="ECO:0000256" key="3">
    <source>
        <dbReference type="ARBA" id="ARBA00022692"/>
    </source>
</evidence>
<protein>
    <submittedName>
        <fullName evidence="7">ATP synthase protein I</fullName>
    </submittedName>
</protein>
<dbReference type="Pfam" id="PF03899">
    <property type="entry name" value="ATP-synt_I"/>
    <property type="match status" value="1"/>
</dbReference>
<feature type="transmembrane region" description="Helical" evidence="6">
    <location>
        <begin position="42"/>
        <end position="63"/>
    </location>
</feature>
<evidence type="ECO:0000313" key="8">
    <source>
        <dbReference type="Proteomes" id="UP000255265"/>
    </source>
</evidence>
<dbReference type="InterPro" id="IPR005598">
    <property type="entry name" value="ATP_synth_I"/>
</dbReference>
<evidence type="ECO:0000256" key="5">
    <source>
        <dbReference type="ARBA" id="ARBA00023136"/>
    </source>
</evidence>
<keyword evidence="8" id="KW-1185">Reference proteome</keyword>
<dbReference type="GO" id="GO:0005886">
    <property type="term" value="C:plasma membrane"/>
    <property type="evidence" value="ECO:0007669"/>
    <property type="project" value="UniProtKB-SubCell"/>
</dbReference>
<reference evidence="7 8" key="1">
    <citation type="submission" date="2018-07" db="EMBL/GenBank/DDBJ databases">
        <title>Genomic Encyclopedia of Type Strains, Phase IV (KMG-IV): sequencing the most valuable type-strain genomes for metagenomic binning, comparative biology and taxonomic classification.</title>
        <authorList>
            <person name="Goeker M."/>
        </authorList>
    </citation>
    <scope>NUCLEOTIDE SEQUENCE [LARGE SCALE GENOMIC DNA]</scope>
    <source>
        <strain evidence="7 8">DSM 21352</strain>
    </source>
</reference>
<feature type="transmembrane region" description="Helical" evidence="6">
    <location>
        <begin position="131"/>
        <end position="153"/>
    </location>
</feature>
<dbReference type="Proteomes" id="UP000255265">
    <property type="component" value="Unassembled WGS sequence"/>
</dbReference>
<keyword evidence="2" id="KW-1003">Cell membrane</keyword>
<keyword evidence="4 6" id="KW-1133">Transmembrane helix</keyword>
<dbReference type="OrthoDB" id="9154947at2"/>
<proteinExistence type="predicted"/>
<dbReference type="EMBL" id="QQAV01000001">
    <property type="protein sequence ID" value="RDI29399.1"/>
    <property type="molecule type" value="Genomic_DNA"/>
</dbReference>
<dbReference type="RefSeq" id="WP_017762125.1">
    <property type="nucleotide sequence ID" value="NZ_QQAV01000001.1"/>
</dbReference>
<feature type="transmembrane region" description="Helical" evidence="6">
    <location>
        <begin position="69"/>
        <end position="90"/>
    </location>
</feature>
<evidence type="ECO:0000256" key="2">
    <source>
        <dbReference type="ARBA" id="ARBA00022475"/>
    </source>
</evidence>
<comment type="subcellular location">
    <subcellularLocation>
        <location evidence="1">Cell membrane</location>
        <topology evidence="1">Multi-pass membrane protein</topology>
    </subcellularLocation>
</comment>
<comment type="caution">
    <text evidence="7">The sequence shown here is derived from an EMBL/GenBank/DDBJ whole genome shotgun (WGS) entry which is preliminary data.</text>
</comment>
<accession>A0A370FSR1</accession>